<dbReference type="EMBL" id="VFYP01000001">
    <property type="protein sequence ID" value="TPP10492.1"/>
    <property type="molecule type" value="Genomic_DNA"/>
</dbReference>
<dbReference type="Pfam" id="PF13231">
    <property type="entry name" value="PMT_2"/>
    <property type="match status" value="1"/>
</dbReference>
<feature type="transmembrane region" description="Helical" evidence="8">
    <location>
        <begin position="120"/>
        <end position="140"/>
    </location>
</feature>
<dbReference type="PANTHER" id="PTHR33908">
    <property type="entry name" value="MANNOSYLTRANSFERASE YKCB-RELATED"/>
    <property type="match status" value="1"/>
</dbReference>
<keyword evidence="11" id="KW-1185">Reference proteome</keyword>
<gene>
    <name evidence="10" type="ORF">FJQ55_06490</name>
</gene>
<proteinExistence type="predicted"/>
<name>A0A504UZ70_9HYPH</name>
<dbReference type="AlphaFoldDB" id="A0A504UZ70"/>
<keyword evidence="7 8" id="KW-0472">Membrane</keyword>
<evidence type="ECO:0000259" key="9">
    <source>
        <dbReference type="Pfam" id="PF13231"/>
    </source>
</evidence>
<keyword evidence="6 8" id="KW-1133">Transmembrane helix</keyword>
<reference evidence="10 11" key="1">
    <citation type="submission" date="2019-06" db="EMBL/GenBank/DDBJ databases">
        <title>Rhizobium sp. CL12 isolated from roots of soybean.</title>
        <authorList>
            <person name="Wang C."/>
        </authorList>
    </citation>
    <scope>NUCLEOTIDE SEQUENCE [LARGE SCALE GENOMIC DNA]</scope>
    <source>
        <strain evidence="10 11">CL12</strain>
    </source>
</reference>
<protein>
    <recommendedName>
        <fullName evidence="9">Glycosyltransferase RgtA/B/C/D-like domain-containing protein</fullName>
    </recommendedName>
</protein>
<dbReference type="InterPro" id="IPR050297">
    <property type="entry name" value="LipidA_mod_glycosyltrf_83"/>
</dbReference>
<comment type="caution">
    <text evidence="10">The sequence shown here is derived from an EMBL/GenBank/DDBJ whole genome shotgun (WGS) entry which is preliminary data.</text>
</comment>
<dbReference type="GO" id="GO:0009103">
    <property type="term" value="P:lipopolysaccharide biosynthetic process"/>
    <property type="evidence" value="ECO:0007669"/>
    <property type="project" value="UniProtKB-ARBA"/>
</dbReference>
<keyword evidence="2" id="KW-1003">Cell membrane</keyword>
<evidence type="ECO:0000313" key="10">
    <source>
        <dbReference type="EMBL" id="TPP10492.1"/>
    </source>
</evidence>
<evidence type="ECO:0000313" key="11">
    <source>
        <dbReference type="Proteomes" id="UP000316429"/>
    </source>
</evidence>
<feature type="transmembrane region" description="Helical" evidence="8">
    <location>
        <begin position="152"/>
        <end position="170"/>
    </location>
</feature>
<keyword evidence="4" id="KW-0808">Transferase</keyword>
<dbReference type="InterPro" id="IPR038731">
    <property type="entry name" value="RgtA/B/C-like"/>
</dbReference>
<evidence type="ECO:0000256" key="5">
    <source>
        <dbReference type="ARBA" id="ARBA00022692"/>
    </source>
</evidence>
<evidence type="ECO:0000256" key="2">
    <source>
        <dbReference type="ARBA" id="ARBA00022475"/>
    </source>
</evidence>
<evidence type="ECO:0000256" key="1">
    <source>
        <dbReference type="ARBA" id="ARBA00004651"/>
    </source>
</evidence>
<feature type="transmembrane region" description="Helical" evidence="8">
    <location>
        <begin position="366"/>
        <end position="385"/>
    </location>
</feature>
<feature type="domain" description="Glycosyltransferase RgtA/B/C/D-like" evidence="9">
    <location>
        <begin position="75"/>
        <end position="236"/>
    </location>
</feature>
<feature type="transmembrane region" description="Helical" evidence="8">
    <location>
        <begin position="308"/>
        <end position="330"/>
    </location>
</feature>
<evidence type="ECO:0000256" key="8">
    <source>
        <dbReference type="SAM" id="Phobius"/>
    </source>
</evidence>
<feature type="transmembrane region" description="Helical" evidence="8">
    <location>
        <begin position="265"/>
        <end position="287"/>
    </location>
</feature>
<feature type="transmembrane region" description="Helical" evidence="8">
    <location>
        <begin position="176"/>
        <end position="206"/>
    </location>
</feature>
<accession>A0A504UZ70</accession>
<dbReference type="GO" id="GO:0005886">
    <property type="term" value="C:plasma membrane"/>
    <property type="evidence" value="ECO:0007669"/>
    <property type="project" value="UniProtKB-SubCell"/>
</dbReference>
<organism evidence="10 11">
    <name type="scientific">Rhizobium glycinendophyticum</name>
    <dbReference type="NCBI Taxonomy" id="2589807"/>
    <lineage>
        <taxon>Bacteria</taxon>
        <taxon>Pseudomonadati</taxon>
        <taxon>Pseudomonadota</taxon>
        <taxon>Alphaproteobacteria</taxon>
        <taxon>Hyphomicrobiales</taxon>
        <taxon>Rhizobiaceae</taxon>
        <taxon>Rhizobium/Agrobacterium group</taxon>
        <taxon>Rhizobium</taxon>
    </lineage>
</organism>
<evidence type="ECO:0000256" key="4">
    <source>
        <dbReference type="ARBA" id="ARBA00022679"/>
    </source>
</evidence>
<evidence type="ECO:0000256" key="7">
    <source>
        <dbReference type="ARBA" id="ARBA00023136"/>
    </source>
</evidence>
<keyword evidence="5 8" id="KW-0812">Transmembrane</keyword>
<feature type="transmembrane region" description="Helical" evidence="8">
    <location>
        <begin position="218"/>
        <end position="238"/>
    </location>
</feature>
<comment type="subcellular location">
    <subcellularLocation>
        <location evidence="1">Cell membrane</location>
        <topology evidence="1">Multi-pass membrane protein</topology>
    </subcellularLocation>
</comment>
<dbReference type="GO" id="GO:0016763">
    <property type="term" value="F:pentosyltransferase activity"/>
    <property type="evidence" value="ECO:0007669"/>
    <property type="project" value="TreeGrafter"/>
</dbReference>
<evidence type="ECO:0000256" key="6">
    <source>
        <dbReference type="ARBA" id="ARBA00022989"/>
    </source>
</evidence>
<keyword evidence="3" id="KW-0328">Glycosyltransferase</keyword>
<feature type="transmembrane region" description="Helical" evidence="8">
    <location>
        <begin position="85"/>
        <end position="114"/>
    </location>
</feature>
<sequence>MRSRTTSCARFLPKMHKAQRLIDRLARHPAEILWVFAAYYVVQFAVRLWLPHGLRIDEAQQVLLSQWFAAGYDAQPPLYNWLQQAVFAIVGNYLVGLAALKSLMLLAVISSYWVLARLLVRQPALATVATLGLFFIPQMFWQAQRDLTHTTATMLMVNLVVIAAIVTLRSPTMRNYLLLGCAAGVGMLTKYNFVLVLPALLFACLLQPGGLRRLLDPKILLSILVAALIVLPHVLWFLDNMGVASSVTAARMAEDASDTNRLHQILLGLGELLQMTIVLCAPAALVIGLPFGRRAFSAWRAQSGESRFVGALLAGILLILALMILVFTFTTFRDRWLLPLLQLLPIYLVLKLEAQGMDAEAGLRRLLPVALVTMILIPIAMMIAGHKGRPSHYHQPYAAFEAAFAERERISPSLIVAPDWLAAGNLKMQWPDSAVITLQFPNLTASYDWSRERPIALMWRGEETTLPARLQTWAKDNLHKGTIPPETKTVSLPFTGRSRTQAPDFHYVLIYP</sequence>
<dbReference type="Proteomes" id="UP000316429">
    <property type="component" value="Unassembled WGS sequence"/>
</dbReference>
<dbReference type="PANTHER" id="PTHR33908:SF11">
    <property type="entry name" value="MEMBRANE PROTEIN"/>
    <property type="match status" value="1"/>
</dbReference>
<evidence type="ECO:0000256" key="3">
    <source>
        <dbReference type="ARBA" id="ARBA00022676"/>
    </source>
</evidence>